<dbReference type="InterPro" id="IPR050266">
    <property type="entry name" value="AB_hydrolase_sf"/>
</dbReference>
<accession>A0A9N9FJZ5</accession>
<dbReference type="InterPro" id="IPR022742">
    <property type="entry name" value="Hydrolase_4"/>
</dbReference>
<evidence type="ECO:0000259" key="1">
    <source>
        <dbReference type="Pfam" id="PF12146"/>
    </source>
</evidence>
<sequence length="282" mass="31580">MSSGQYYTDVFFVDSCESVKIEVLHYPPTIIISATWAWDNFCRWFSNKGHDCYAMSFRGHGQSTKTPKKDKWWSLNDITNDVSAVTDAIIARTGDKPILVGHSLGGGILQDYLNDNQQKVAGGVLFATFSPYSYKISAFKYVRKSLSNTPILPILKAIFTLKPYAIIGTPDLMKKASLSKAFPDSMALDIHPKLDRVIFFTVMFELLKPFVDPTKIKCPIIVIGAEEDKLFDFKIIKETAEAYGVGFDIIGGAAHNIMLDLTWENAASVIFDRIQEKVVNKI</sequence>
<dbReference type="AlphaFoldDB" id="A0A9N9FJZ5"/>
<reference evidence="2" key="1">
    <citation type="submission" date="2021-06" db="EMBL/GenBank/DDBJ databases">
        <authorList>
            <person name="Kallberg Y."/>
            <person name="Tangrot J."/>
            <person name="Rosling A."/>
        </authorList>
    </citation>
    <scope>NUCLEOTIDE SEQUENCE</scope>
    <source>
        <strain evidence="2">UK204</strain>
    </source>
</reference>
<dbReference type="Proteomes" id="UP000789570">
    <property type="component" value="Unassembled WGS sequence"/>
</dbReference>
<feature type="domain" description="Serine aminopeptidase S33" evidence="1">
    <location>
        <begin position="36"/>
        <end position="260"/>
    </location>
</feature>
<dbReference type="GO" id="GO:0016020">
    <property type="term" value="C:membrane"/>
    <property type="evidence" value="ECO:0007669"/>
    <property type="project" value="TreeGrafter"/>
</dbReference>
<evidence type="ECO:0000313" key="2">
    <source>
        <dbReference type="EMBL" id="CAG8541658.1"/>
    </source>
</evidence>
<keyword evidence="3" id="KW-1185">Reference proteome</keyword>
<dbReference type="EMBL" id="CAJVPQ010001260">
    <property type="protein sequence ID" value="CAG8541658.1"/>
    <property type="molecule type" value="Genomic_DNA"/>
</dbReference>
<evidence type="ECO:0000313" key="3">
    <source>
        <dbReference type="Proteomes" id="UP000789570"/>
    </source>
</evidence>
<dbReference type="Pfam" id="PF12146">
    <property type="entry name" value="Hydrolase_4"/>
    <property type="match status" value="1"/>
</dbReference>
<dbReference type="SUPFAM" id="SSF53474">
    <property type="entry name" value="alpha/beta-Hydrolases"/>
    <property type="match status" value="1"/>
</dbReference>
<dbReference type="OrthoDB" id="8119704at2759"/>
<gene>
    <name evidence="2" type="ORF">FCALED_LOCUS5669</name>
</gene>
<dbReference type="PANTHER" id="PTHR43798:SF33">
    <property type="entry name" value="HYDROLASE, PUTATIVE (AFU_ORTHOLOGUE AFUA_2G14860)-RELATED"/>
    <property type="match status" value="1"/>
</dbReference>
<comment type="caution">
    <text evidence="2">The sequence shown here is derived from an EMBL/GenBank/DDBJ whole genome shotgun (WGS) entry which is preliminary data.</text>
</comment>
<dbReference type="Gene3D" id="3.40.50.1820">
    <property type="entry name" value="alpha/beta hydrolase"/>
    <property type="match status" value="1"/>
</dbReference>
<dbReference type="InterPro" id="IPR029058">
    <property type="entry name" value="AB_hydrolase_fold"/>
</dbReference>
<name>A0A9N9FJZ5_9GLOM</name>
<proteinExistence type="predicted"/>
<dbReference type="PANTHER" id="PTHR43798">
    <property type="entry name" value="MONOACYLGLYCEROL LIPASE"/>
    <property type="match status" value="1"/>
</dbReference>
<organism evidence="2 3">
    <name type="scientific">Funneliformis caledonium</name>
    <dbReference type="NCBI Taxonomy" id="1117310"/>
    <lineage>
        <taxon>Eukaryota</taxon>
        <taxon>Fungi</taxon>
        <taxon>Fungi incertae sedis</taxon>
        <taxon>Mucoromycota</taxon>
        <taxon>Glomeromycotina</taxon>
        <taxon>Glomeromycetes</taxon>
        <taxon>Glomerales</taxon>
        <taxon>Glomeraceae</taxon>
        <taxon>Funneliformis</taxon>
    </lineage>
</organism>
<protein>
    <submittedName>
        <fullName evidence="2">12538_t:CDS:1</fullName>
    </submittedName>
</protein>